<dbReference type="InterPro" id="IPR011008">
    <property type="entry name" value="Dimeric_a/b-barrel"/>
</dbReference>
<name>A0A934HQJ1_9RHOB</name>
<comment type="caution">
    <text evidence="2">The sequence shown here is derived from an EMBL/GenBank/DDBJ whole genome shotgun (WGS) entry which is preliminary data.</text>
</comment>
<proteinExistence type="predicted"/>
<dbReference type="PROSITE" id="PS51725">
    <property type="entry name" value="ABM"/>
    <property type="match status" value="1"/>
</dbReference>
<sequence>MIAVIFEVEPIAGQYDSYLEIAADLRPLLDDIDGFISVERFQSLSDPNRILSMSFWRDEEAVAEWRRRDKHRMAQAMGRSEVFHDYRIRVAQVVRDYGMQQRAEVPKDSLIAHDNE</sequence>
<dbReference type="InterPro" id="IPR052936">
    <property type="entry name" value="Jasmonate_Hydroxylase-like"/>
</dbReference>
<keyword evidence="2" id="KW-0560">Oxidoreductase</keyword>
<evidence type="ECO:0000259" key="1">
    <source>
        <dbReference type="PROSITE" id="PS51725"/>
    </source>
</evidence>
<reference evidence="2" key="1">
    <citation type="submission" date="2020-12" db="EMBL/GenBank/DDBJ databases">
        <title>Pontibaca salina gen. nov., sp. nov., isolated from marine sediment.</title>
        <authorList>
            <person name="Bo J."/>
            <person name="Wang S."/>
            <person name="Song X."/>
            <person name="Du Z."/>
        </authorList>
    </citation>
    <scope>NUCLEOTIDE SEQUENCE</scope>
    <source>
        <strain evidence="2">S1109L</strain>
    </source>
</reference>
<dbReference type="AlphaFoldDB" id="A0A934HQJ1"/>
<dbReference type="SUPFAM" id="SSF54909">
    <property type="entry name" value="Dimeric alpha+beta barrel"/>
    <property type="match status" value="1"/>
</dbReference>
<dbReference type="GO" id="GO:0004497">
    <property type="term" value="F:monooxygenase activity"/>
    <property type="evidence" value="ECO:0007669"/>
    <property type="project" value="UniProtKB-KW"/>
</dbReference>
<dbReference type="PANTHER" id="PTHR37811:SF2">
    <property type="entry name" value="ABM DOMAIN-CONTAINING PROTEIN"/>
    <property type="match status" value="1"/>
</dbReference>
<dbReference type="InterPro" id="IPR007138">
    <property type="entry name" value="ABM_dom"/>
</dbReference>
<dbReference type="Proteomes" id="UP000613255">
    <property type="component" value="Unassembled WGS sequence"/>
</dbReference>
<gene>
    <name evidence="2" type="ORF">JAO82_02665</name>
</gene>
<dbReference type="EMBL" id="JAEIJD010000001">
    <property type="protein sequence ID" value="MBI6628775.1"/>
    <property type="molecule type" value="Genomic_DNA"/>
</dbReference>
<evidence type="ECO:0000313" key="3">
    <source>
        <dbReference type="Proteomes" id="UP000613255"/>
    </source>
</evidence>
<accession>A0A934HQJ1</accession>
<evidence type="ECO:0000313" key="2">
    <source>
        <dbReference type="EMBL" id="MBI6628775.1"/>
    </source>
</evidence>
<organism evidence="2 3">
    <name type="scientific">Pontibaca salina</name>
    <dbReference type="NCBI Taxonomy" id="2795731"/>
    <lineage>
        <taxon>Bacteria</taxon>
        <taxon>Pseudomonadati</taxon>
        <taxon>Pseudomonadota</taxon>
        <taxon>Alphaproteobacteria</taxon>
        <taxon>Rhodobacterales</taxon>
        <taxon>Roseobacteraceae</taxon>
        <taxon>Pontibaca</taxon>
    </lineage>
</organism>
<dbReference type="Pfam" id="PF03992">
    <property type="entry name" value="ABM"/>
    <property type="match status" value="1"/>
</dbReference>
<protein>
    <submittedName>
        <fullName evidence="2">Antibiotic biosynthesis monooxygenase</fullName>
    </submittedName>
</protein>
<dbReference type="PANTHER" id="PTHR37811">
    <property type="entry name" value="BLL5343 PROTEIN"/>
    <property type="match status" value="1"/>
</dbReference>
<dbReference type="Gene3D" id="3.30.70.100">
    <property type="match status" value="1"/>
</dbReference>
<keyword evidence="2" id="KW-0503">Monooxygenase</keyword>
<dbReference type="RefSeq" id="WP_198684770.1">
    <property type="nucleotide sequence ID" value="NZ_JAEIJD010000001.1"/>
</dbReference>
<keyword evidence="3" id="KW-1185">Reference proteome</keyword>
<feature type="domain" description="ABM" evidence="1">
    <location>
        <begin position="2"/>
        <end position="90"/>
    </location>
</feature>